<keyword evidence="5 8" id="KW-1133">Transmembrane helix</keyword>
<evidence type="ECO:0000313" key="9">
    <source>
        <dbReference type="EMBL" id="WGI37042.1"/>
    </source>
</evidence>
<organism evidence="9 10">
    <name type="scientific">Mesomycoplasma lagogenitalium</name>
    <dbReference type="NCBI Taxonomy" id="171286"/>
    <lineage>
        <taxon>Bacteria</taxon>
        <taxon>Bacillati</taxon>
        <taxon>Mycoplasmatota</taxon>
        <taxon>Mycoplasmoidales</taxon>
        <taxon>Metamycoplasmataceae</taxon>
        <taxon>Mesomycoplasma</taxon>
    </lineage>
</organism>
<proteinExistence type="inferred from homology"/>
<dbReference type="InterPro" id="IPR023271">
    <property type="entry name" value="Aquaporin-like"/>
</dbReference>
<evidence type="ECO:0000256" key="4">
    <source>
        <dbReference type="ARBA" id="ARBA00022692"/>
    </source>
</evidence>
<evidence type="ECO:0000256" key="6">
    <source>
        <dbReference type="ARBA" id="ARBA00023136"/>
    </source>
</evidence>
<dbReference type="RefSeq" id="WP_280102345.1">
    <property type="nucleotide sequence ID" value="NZ_CP122979.1"/>
</dbReference>
<evidence type="ECO:0000256" key="5">
    <source>
        <dbReference type="ARBA" id="ARBA00022989"/>
    </source>
</evidence>
<name>A0ABY8LUY3_9BACT</name>
<feature type="transmembrane region" description="Helical" evidence="8">
    <location>
        <begin position="138"/>
        <end position="157"/>
    </location>
</feature>
<evidence type="ECO:0000256" key="8">
    <source>
        <dbReference type="SAM" id="Phobius"/>
    </source>
</evidence>
<dbReference type="PANTHER" id="PTHR43829">
    <property type="entry name" value="AQUAPORIN OR AQUAGLYCEROPORIN RELATED"/>
    <property type="match status" value="1"/>
</dbReference>
<feature type="transmembrane region" description="Helical" evidence="8">
    <location>
        <begin position="169"/>
        <end position="194"/>
    </location>
</feature>
<keyword evidence="10" id="KW-1185">Reference proteome</keyword>
<evidence type="ECO:0000313" key="10">
    <source>
        <dbReference type="Proteomes" id="UP001179842"/>
    </source>
</evidence>
<feature type="transmembrane region" description="Helical" evidence="8">
    <location>
        <begin position="85"/>
        <end position="107"/>
    </location>
</feature>
<accession>A0ABY8LUY3</accession>
<keyword evidence="6 8" id="KW-0472">Membrane</keyword>
<comment type="subcellular location">
    <subcellularLocation>
        <location evidence="1">Membrane</location>
        <topology evidence="1">Multi-pass membrane protein</topology>
    </subcellularLocation>
</comment>
<dbReference type="InterPro" id="IPR000425">
    <property type="entry name" value="MIP"/>
</dbReference>
<dbReference type="Proteomes" id="UP001179842">
    <property type="component" value="Chromosome"/>
</dbReference>
<dbReference type="PROSITE" id="PS00221">
    <property type="entry name" value="MIP"/>
    <property type="match status" value="1"/>
</dbReference>
<gene>
    <name evidence="9" type="ORF">QEG99_02040</name>
</gene>
<evidence type="ECO:0000256" key="2">
    <source>
        <dbReference type="ARBA" id="ARBA00006175"/>
    </source>
</evidence>
<feature type="transmembrane region" description="Helical" evidence="8">
    <location>
        <begin position="12"/>
        <end position="30"/>
    </location>
</feature>
<dbReference type="EMBL" id="CP122979">
    <property type="protein sequence ID" value="WGI37042.1"/>
    <property type="molecule type" value="Genomic_DNA"/>
</dbReference>
<evidence type="ECO:0000256" key="7">
    <source>
        <dbReference type="RuleBase" id="RU000477"/>
    </source>
</evidence>
<comment type="similarity">
    <text evidence="2 7">Belongs to the MIP/aquaporin (TC 1.A.8) family.</text>
</comment>
<dbReference type="PRINTS" id="PR00783">
    <property type="entry name" value="MINTRINSICP"/>
</dbReference>
<keyword evidence="4 7" id="KW-0812">Transmembrane</keyword>
<reference evidence="9" key="1">
    <citation type="submission" date="2023-04" db="EMBL/GenBank/DDBJ databases">
        <title>Completed genome of Mycoplasma lagogenitalium type strain 12MS.</title>
        <authorList>
            <person name="Spergser J."/>
        </authorList>
    </citation>
    <scope>NUCLEOTIDE SEQUENCE</scope>
    <source>
        <strain evidence="9">12MS</strain>
    </source>
</reference>
<dbReference type="PANTHER" id="PTHR43829:SF9">
    <property type="entry name" value="AQUAPORIN-9"/>
    <property type="match status" value="1"/>
</dbReference>
<evidence type="ECO:0000256" key="1">
    <source>
        <dbReference type="ARBA" id="ARBA00004141"/>
    </source>
</evidence>
<dbReference type="Pfam" id="PF00230">
    <property type="entry name" value="MIP"/>
    <property type="match status" value="1"/>
</dbReference>
<feature type="transmembrane region" description="Helical" evidence="8">
    <location>
        <begin position="228"/>
        <end position="248"/>
    </location>
</feature>
<feature type="transmembrane region" description="Helical" evidence="8">
    <location>
        <begin position="42"/>
        <end position="64"/>
    </location>
</feature>
<dbReference type="InterPro" id="IPR050363">
    <property type="entry name" value="MIP/Aquaporin"/>
</dbReference>
<keyword evidence="3 7" id="KW-0813">Transport</keyword>
<protein>
    <submittedName>
        <fullName evidence="9">Aquaporin family protein</fullName>
    </submittedName>
</protein>
<dbReference type="Gene3D" id="1.20.1080.10">
    <property type="entry name" value="Glycerol uptake facilitator protein"/>
    <property type="match status" value="1"/>
</dbReference>
<dbReference type="InterPro" id="IPR022357">
    <property type="entry name" value="MIP_CS"/>
</dbReference>
<sequence>MNIIDQFLPEFLGTLILVFFANGVGYSTSAQKMFASSSSSKWLLISFTCGFGLFIAIIIAYSLNGVAHLNPAISIYFSIYQKQPLFLLLIIFQFLGAFSAQIILNFINWKHIQVTDLVSIRNSHCTFPAFANKEKATIFNFSYELIATMMLIGFLLASERGINKQILSGLGPIPVSILVVVIGMAIGSSTGFALNPARDLGPRIIYRLMELTILKKRKDQHIGANWSYSWIPTLAPTMAGIIIGLFALI</sequence>
<evidence type="ECO:0000256" key="3">
    <source>
        <dbReference type="ARBA" id="ARBA00022448"/>
    </source>
</evidence>
<dbReference type="SUPFAM" id="SSF81338">
    <property type="entry name" value="Aquaporin-like"/>
    <property type="match status" value="1"/>
</dbReference>